<sequence>MNTPFFVQSASNANVYLRAPELEVVAKPALWQEYRVHSKVFVRGNFPLTLLQVPFQWDMDPASDPTWKLYFHSLYFLGTVYHGLTTEDHAPEFFQAQVDRLREMVLSYFDFLEQPQTADSPDVWDDHAASYRSSYLSLVYASFLEPLLDAVERDRYLRVMQMHAEKIIAFMDSGKWLLSNHTIFQIEGLLDIALNFFRETLIGESYINKARRTFLEHVDASVTLKDGTSKEHACFYHVFWMERVRNHYDFLNANGIEIDMDMVGLLKKMNRFLWLVMPRKGLVPPIGDTKYNMFVNEKYYRAFMEDPYLDDETAFLIGQSQERGNLQYLTDFRRDGYFVFRDLDENDTGLLSIFLAKDKVGPHGHIDGGSFVTFLGGTPFFTDSGGPFKYRNPLRYHYFQTQLAHNTLIFSHPCKYQNTVGQILQGPGFGIVVTELSDLRKK</sequence>
<keyword evidence="4" id="KW-0456">Lyase</keyword>
<name>D6Z4P8_DESAT</name>
<protein>
    <submittedName>
        <fullName evidence="7">Uncharacterized protein</fullName>
    </submittedName>
</protein>
<evidence type="ECO:0000313" key="7">
    <source>
        <dbReference type="EMBL" id="ADH86523.1"/>
    </source>
</evidence>
<comment type="subcellular location">
    <subcellularLocation>
        <location evidence="1">Periplasm</location>
    </subcellularLocation>
</comment>
<dbReference type="InterPro" id="IPR012480">
    <property type="entry name" value="Hepar_II_III_C"/>
</dbReference>
<dbReference type="Gene3D" id="2.70.98.70">
    <property type="match status" value="1"/>
</dbReference>
<dbReference type="Pfam" id="PF07940">
    <property type="entry name" value="Hepar_II_III_C"/>
    <property type="match status" value="1"/>
</dbReference>
<dbReference type="Proteomes" id="UP000001508">
    <property type="component" value="Chromosome"/>
</dbReference>
<dbReference type="EMBL" id="CP001940">
    <property type="protein sequence ID" value="ADH86523.1"/>
    <property type="molecule type" value="Genomic_DNA"/>
</dbReference>
<proteinExistence type="predicted"/>
<dbReference type="Gene3D" id="1.50.10.100">
    <property type="entry name" value="Chondroitin AC/alginate lyase"/>
    <property type="match status" value="1"/>
</dbReference>
<keyword evidence="3" id="KW-0574">Periplasm</keyword>
<reference evidence="8" key="1">
    <citation type="submission" date="2010-02" db="EMBL/GenBank/DDBJ databases">
        <title>Complete sequence of Desulfurivibrio alkaliphilus AHT2.</title>
        <authorList>
            <consortium name="US DOE Joint Genome Institute"/>
            <person name="Pitluck S."/>
            <person name="Chertkov O."/>
            <person name="Detter J.C."/>
            <person name="Han C."/>
            <person name="Tapia R."/>
            <person name="Larimer F."/>
            <person name="Land M."/>
            <person name="Hauser L."/>
            <person name="Kyrpides N."/>
            <person name="Mikhailova N."/>
            <person name="Sorokin D.Y."/>
            <person name="Muyzer G."/>
            <person name="Woyke T."/>
        </authorList>
    </citation>
    <scope>NUCLEOTIDE SEQUENCE [LARGE SCALE GENOMIC DNA]</scope>
    <source>
        <strain evidence="8">DSM 19089 / UNIQEM U267 / AHT2</strain>
    </source>
</reference>
<gene>
    <name evidence="7" type="ordered locus">DaAHT2_1842</name>
</gene>
<dbReference type="AlphaFoldDB" id="D6Z4P8"/>
<dbReference type="eggNOG" id="COG0627">
    <property type="taxonomic scope" value="Bacteria"/>
</dbReference>
<evidence type="ECO:0000256" key="4">
    <source>
        <dbReference type="ARBA" id="ARBA00023239"/>
    </source>
</evidence>
<dbReference type="InParanoid" id="D6Z4P8"/>
<evidence type="ECO:0000256" key="2">
    <source>
        <dbReference type="ARBA" id="ARBA00022729"/>
    </source>
</evidence>
<dbReference type="GO" id="GO:0042597">
    <property type="term" value="C:periplasmic space"/>
    <property type="evidence" value="ECO:0007669"/>
    <property type="project" value="UniProtKB-SubCell"/>
</dbReference>
<evidence type="ECO:0000256" key="1">
    <source>
        <dbReference type="ARBA" id="ARBA00004418"/>
    </source>
</evidence>
<feature type="domain" description="Heparin-sulfate lyase N-terminal" evidence="6">
    <location>
        <begin position="40"/>
        <end position="293"/>
    </location>
</feature>
<dbReference type="OrthoDB" id="9763014at2"/>
<organism evidence="7 8">
    <name type="scientific">Desulfurivibrio alkaliphilus (strain DSM 19089 / UNIQEM U267 / AHT2)</name>
    <dbReference type="NCBI Taxonomy" id="589865"/>
    <lineage>
        <taxon>Bacteria</taxon>
        <taxon>Pseudomonadati</taxon>
        <taxon>Thermodesulfobacteriota</taxon>
        <taxon>Desulfobulbia</taxon>
        <taxon>Desulfobulbales</taxon>
        <taxon>Desulfobulbaceae</taxon>
        <taxon>Desulfurivibrio</taxon>
    </lineage>
</organism>
<dbReference type="RefSeq" id="WP_013164046.1">
    <property type="nucleotide sequence ID" value="NC_014216.1"/>
</dbReference>
<dbReference type="InterPro" id="IPR031680">
    <property type="entry name" value="Hepar_II_III_N"/>
</dbReference>
<dbReference type="Pfam" id="PF16889">
    <property type="entry name" value="Hepar_II_III_N"/>
    <property type="match status" value="1"/>
</dbReference>
<evidence type="ECO:0000259" key="6">
    <source>
        <dbReference type="Pfam" id="PF16889"/>
    </source>
</evidence>
<dbReference type="GO" id="GO:0016829">
    <property type="term" value="F:lyase activity"/>
    <property type="evidence" value="ECO:0007669"/>
    <property type="project" value="UniProtKB-KW"/>
</dbReference>
<feature type="domain" description="Heparinase II/III-like C-terminal" evidence="5">
    <location>
        <begin position="330"/>
        <end position="410"/>
    </location>
</feature>
<dbReference type="PANTHER" id="PTHR39210">
    <property type="entry name" value="HEPARIN-SULFATE LYASE"/>
    <property type="match status" value="1"/>
</dbReference>
<dbReference type="KEGG" id="dak:DaAHT2_1842"/>
<keyword evidence="2" id="KW-0732">Signal</keyword>
<evidence type="ECO:0000259" key="5">
    <source>
        <dbReference type="Pfam" id="PF07940"/>
    </source>
</evidence>
<dbReference type="STRING" id="589865.DaAHT2_1842"/>
<evidence type="ECO:0000256" key="3">
    <source>
        <dbReference type="ARBA" id="ARBA00022764"/>
    </source>
</evidence>
<dbReference type="HOGENOM" id="CLU_619262_0_0_7"/>
<keyword evidence="8" id="KW-1185">Reference proteome</keyword>
<dbReference type="InterPro" id="IPR008929">
    <property type="entry name" value="Chondroitin_lyas"/>
</dbReference>
<accession>D6Z4P8</accession>
<dbReference type="SUPFAM" id="SSF48230">
    <property type="entry name" value="Chondroitin AC/alginate lyase"/>
    <property type="match status" value="1"/>
</dbReference>
<dbReference type="PANTHER" id="PTHR39210:SF1">
    <property type="entry name" value="HEPARIN-SULFATE LYASE"/>
    <property type="match status" value="1"/>
</dbReference>
<evidence type="ECO:0000313" key="8">
    <source>
        <dbReference type="Proteomes" id="UP000001508"/>
    </source>
</evidence>